<evidence type="ECO:0000313" key="3">
    <source>
        <dbReference type="Proteomes" id="UP001524587"/>
    </source>
</evidence>
<dbReference type="RefSeq" id="WP_422863279.1">
    <property type="nucleotide sequence ID" value="NZ_JAMSKV010000003.1"/>
</dbReference>
<evidence type="ECO:0000256" key="1">
    <source>
        <dbReference type="SAM" id="MobiDB-lite"/>
    </source>
</evidence>
<evidence type="ECO:0000313" key="2">
    <source>
        <dbReference type="EMBL" id="MCQ8277817.1"/>
    </source>
</evidence>
<proteinExistence type="predicted"/>
<protein>
    <submittedName>
        <fullName evidence="2">ATP-binding protein</fullName>
    </submittedName>
</protein>
<name>A0ABT1W6B7_9PROT</name>
<dbReference type="InterPro" id="IPR036890">
    <property type="entry name" value="HATPase_C_sf"/>
</dbReference>
<organism evidence="2 3">
    <name type="scientific">Endosaccharibacter trunci</name>
    <dbReference type="NCBI Taxonomy" id="2812733"/>
    <lineage>
        <taxon>Bacteria</taxon>
        <taxon>Pseudomonadati</taxon>
        <taxon>Pseudomonadota</taxon>
        <taxon>Alphaproteobacteria</taxon>
        <taxon>Acetobacterales</taxon>
        <taxon>Acetobacteraceae</taxon>
        <taxon>Endosaccharibacter</taxon>
    </lineage>
</organism>
<feature type="compositionally biased region" description="Basic and acidic residues" evidence="1">
    <location>
        <begin position="373"/>
        <end position="389"/>
    </location>
</feature>
<dbReference type="SUPFAM" id="SSF55874">
    <property type="entry name" value="ATPase domain of HSP90 chaperone/DNA topoisomerase II/histidine kinase"/>
    <property type="match status" value="1"/>
</dbReference>
<feature type="region of interest" description="Disordered" evidence="1">
    <location>
        <begin position="372"/>
        <end position="401"/>
    </location>
</feature>
<gene>
    <name evidence="2" type="ORF">NFI95_05080</name>
</gene>
<dbReference type="EMBL" id="JAMSKV010000003">
    <property type="protein sequence ID" value="MCQ8277817.1"/>
    <property type="molecule type" value="Genomic_DNA"/>
</dbReference>
<sequence>MSLTRLQIGDEAFLVSSLIERCPRVMMLRELVRNALEAAETAPEGARTVWIDSVPVNGVPKLRIRNSGRGMDAAELFAMADLAASIRKTQALDGNFGMGAKVASLPSNRLGLRYRSCREGVVRAMLLGWREGVYGRIRQTGVDGQGAEVVETGRDSGADWTEVVLFGNAPDQDTSLDPFAGDPPMPAGWLWDELSARFFRIENGVDLFVREDRFEPLASRLPRLAARFDTVTLPDGVLLHYAHCPPGRFDMPPAMAGLIHRGELYDVRRDSDWLHVAPVFGVPFQAGSVVMLVELPDRHPVVPDAYRQFLRGADGLQDRIELRDFAPLLHAHRPDWLRALIEAGAPDAAVSDSTYQALKDLLRQLGVTRKPRLVRDDRPPVPEQRRDDTEHEEDGCAEAGPQPEAFDAELVPEMLLLRMPDDIAARALSGRAARYYPETHQLFLNALYPAAIDMREALERAFAWHGDPGRVRALAQRQAEQAMVARVGRVLVFALSKAGHWPDADLAQALSPHSLSLSADDWRPGLIEAQHAIRDALDGASAAPDRAGQRETVC</sequence>
<dbReference type="GO" id="GO:0005524">
    <property type="term" value="F:ATP binding"/>
    <property type="evidence" value="ECO:0007669"/>
    <property type="project" value="UniProtKB-KW"/>
</dbReference>
<reference evidence="2 3" key="1">
    <citation type="submission" date="2022-06" db="EMBL/GenBank/DDBJ databases">
        <title>Endosaccharibacter gen. nov., sp. nov., endophytic bacteria isolated from sugarcane.</title>
        <authorList>
            <person name="Pitiwittayakul N."/>
            <person name="Yukphan P."/>
            <person name="Charoenyingcharoen P."/>
            <person name="Tanasupawat S."/>
        </authorList>
    </citation>
    <scope>NUCLEOTIDE SEQUENCE [LARGE SCALE GENOMIC DNA]</scope>
    <source>
        <strain evidence="2 3">KSS8</strain>
    </source>
</reference>
<accession>A0ABT1W6B7</accession>
<dbReference type="Proteomes" id="UP001524587">
    <property type="component" value="Unassembled WGS sequence"/>
</dbReference>
<keyword evidence="3" id="KW-1185">Reference proteome</keyword>
<keyword evidence="2" id="KW-0067">ATP-binding</keyword>
<keyword evidence="2" id="KW-0547">Nucleotide-binding</keyword>
<comment type="caution">
    <text evidence="2">The sequence shown here is derived from an EMBL/GenBank/DDBJ whole genome shotgun (WGS) entry which is preliminary data.</text>
</comment>